<organism evidence="1">
    <name type="scientific">marine sediment metagenome</name>
    <dbReference type="NCBI Taxonomy" id="412755"/>
    <lineage>
        <taxon>unclassified sequences</taxon>
        <taxon>metagenomes</taxon>
        <taxon>ecological metagenomes</taxon>
    </lineage>
</organism>
<accession>X1HBH8</accession>
<proteinExistence type="predicted"/>
<sequence length="97" mass="10970">MPIKWSATKVSEAMDEVENQVILADQFIAEAKVKAEAAKKIPNIPQYMEQRFNRLIDQLDRMENIKGAIESVRKDIPNGAIEAERESARHGSTQSLM</sequence>
<reference evidence="1" key="1">
    <citation type="journal article" date="2014" name="Front. Microbiol.">
        <title>High frequency of phylogenetically diverse reductive dehalogenase-homologous genes in deep subseafloor sedimentary metagenomes.</title>
        <authorList>
            <person name="Kawai M."/>
            <person name="Futagami T."/>
            <person name="Toyoda A."/>
            <person name="Takaki Y."/>
            <person name="Nishi S."/>
            <person name="Hori S."/>
            <person name="Arai W."/>
            <person name="Tsubouchi T."/>
            <person name="Morono Y."/>
            <person name="Uchiyama I."/>
            <person name="Ito T."/>
            <person name="Fujiyama A."/>
            <person name="Inagaki F."/>
            <person name="Takami H."/>
        </authorList>
    </citation>
    <scope>NUCLEOTIDE SEQUENCE</scope>
    <source>
        <strain evidence="1">Expedition CK06-06</strain>
    </source>
</reference>
<protein>
    <submittedName>
        <fullName evidence="1">Uncharacterized protein</fullName>
    </submittedName>
</protein>
<evidence type="ECO:0000313" key="1">
    <source>
        <dbReference type="EMBL" id="GAH51209.1"/>
    </source>
</evidence>
<name>X1HBH8_9ZZZZ</name>
<dbReference type="AlphaFoldDB" id="X1HBH8"/>
<comment type="caution">
    <text evidence="1">The sequence shown here is derived from an EMBL/GenBank/DDBJ whole genome shotgun (WGS) entry which is preliminary data.</text>
</comment>
<gene>
    <name evidence="1" type="ORF">S03H2_37788</name>
</gene>
<dbReference type="EMBL" id="BARU01023273">
    <property type="protein sequence ID" value="GAH51209.1"/>
    <property type="molecule type" value="Genomic_DNA"/>
</dbReference>